<dbReference type="CDD" id="cd24004">
    <property type="entry name" value="ASKHA_NBD_PilM-like"/>
    <property type="match status" value="1"/>
</dbReference>
<name>A0ABW4LWR3_9BACI</name>
<evidence type="ECO:0000313" key="2">
    <source>
        <dbReference type="EMBL" id="MFD1739304.1"/>
    </source>
</evidence>
<dbReference type="Proteomes" id="UP001597214">
    <property type="component" value="Unassembled WGS sequence"/>
</dbReference>
<keyword evidence="3" id="KW-1185">Reference proteome</keyword>
<reference evidence="3" key="1">
    <citation type="journal article" date="2019" name="Int. J. Syst. Evol. Microbiol.">
        <title>The Global Catalogue of Microorganisms (GCM) 10K type strain sequencing project: providing services to taxonomists for standard genome sequencing and annotation.</title>
        <authorList>
            <consortium name="The Broad Institute Genomics Platform"/>
            <consortium name="The Broad Institute Genome Sequencing Center for Infectious Disease"/>
            <person name="Wu L."/>
            <person name="Ma J."/>
        </authorList>
    </citation>
    <scope>NUCLEOTIDE SEQUENCE [LARGE SCALE GENOMIC DNA]</scope>
    <source>
        <strain evidence="3">CCUG 49339</strain>
    </source>
</reference>
<dbReference type="SUPFAM" id="SSF53067">
    <property type="entry name" value="Actin-like ATPase domain"/>
    <property type="match status" value="2"/>
</dbReference>
<dbReference type="SMART" id="SM00842">
    <property type="entry name" value="FtsA"/>
    <property type="match status" value="1"/>
</dbReference>
<dbReference type="RefSeq" id="WP_377930534.1">
    <property type="nucleotide sequence ID" value="NZ_JBHUEM010000054.1"/>
</dbReference>
<organism evidence="2 3">
    <name type="scientific">Bacillus salitolerans</name>
    <dbReference type="NCBI Taxonomy" id="1437434"/>
    <lineage>
        <taxon>Bacteria</taxon>
        <taxon>Bacillati</taxon>
        <taxon>Bacillota</taxon>
        <taxon>Bacilli</taxon>
        <taxon>Bacillales</taxon>
        <taxon>Bacillaceae</taxon>
        <taxon>Bacillus</taxon>
    </lineage>
</organism>
<dbReference type="InterPro" id="IPR043129">
    <property type="entry name" value="ATPase_NBD"/>
</dbReference>
<evidence type="ECO:0000259" key="1">
    <source>
        <dbReference type="SMART" id="SM00842"/>
    </source>
</evidence>
<protein>
    <submittedName>
        <fullName evidence="2">Cell division protein FtsA</fullName>
    </submittedName>
</protein>
<proteinExistence type="predicted"/>
<dbReference type="Gene3D" id="3.30.420.40">
    <property type="match status" value="2"/>
</dbReference>
<dbReference type="InterPro" id="IPR050696">
    <property type="entry name" value="FtsA/MreB"/>
</dbReference>
<dbReference type="PANTHER" id="PTHR32432">
    <property type="entry name" value="CELL DIVISION PROTEIN FTSA-RELATED"/>
    <property type="match status" value="1"/>
</dbReference>
<dbReference type="InterPro" id="IPR005883">
    <property type="entry name" value="PilM"/>
</dbReference>
<dbReference type="Pfam" id="PF11104">
    <property type="entry name" value="PilM_2"/>
    <property type="match status" value="1"/>
</dbReference>
<sequence>MQDNGTIFALDIGTRSVVGLIVQQQNEKYEIKDLLAIEHSERAMVDGQIHDVLSVAKVISTIKEQLEEKHGPLEKVCVAAAGRALKTERAKVSVDIKRKPIMQKQDIIHLELSAVQQAQINLATKYAEEKSHHYYCVGYSVMHYHLDGEDIGNLIDQQGDEASVEIIATFLPKIVVESLLSALHRSGLEMEALTLEPIAAINVLIPTSMRRLNVALVDIGAGTSDIAITDEGTVVAYGMVPVAGDEITEAISDEYLLDFPLAEKAKRELYTQDFITVSDILGFDTDVSKEDVIKQIDTAIDRLASSICDEILRLNKKPPKAVMLVGGGSLTPDLPKRVAQKLELPENRVAIRGIDAIQNLELADHVHKGPELVTPIGIAIAANQSPVQYVTAYVNDKPVRLFDIKQLTVGDCLLAAGIKMNKLYGKPGMAIMVKLNNRDYTLPGNHGEPPTLLKNGEVCTLDSVVKNGDQLFVEKGRDGSSAQVQIRELLDEQPIKTVQINESKYDIKGTIWRNGEKTTTETVLQDHDKITYQFPETIDELLRSLKLEKLLQSIKPFTIEINSKAHKLIKFNGQIIKNGLVVNLQASFSNGDKIVINAPDNITLQELADDQNLNLEMNVPVFFKGEKVELSKKQIEIVRNGIILESNDLVYNGDSLQLIEKNADSFIFQDLFRFIDFSIPTTGIRGFKLIKNGEEVTFHEQIAAGDQLDIVF</sequence>
<dbReference type="InterPro" id="IPR003494">
    <property type="entry name" value="SHS2_FtsA"/>
</dbReference>
<dbReference type="GO" id="GO:0051301">
    <property type="term" value="P:cell division"/>
    <property type="evidence" value="ECO:0007669"/>
    <property type="project" value="UniProtKB-KW"/>
</dbReference>
<keyword evidence="2" id="KW-0132">Cell division</keyword>
<dbReference type="PANTHER" id="PTHR32432:SF3">
    <property type="entry name" value="ETHANOLAMINE UTILIZATION PROTEIN EUTJ"/>
    <property type="match status" value="1"/>
</dbReference>
<gene>
    <name evidence="2" type="ORF">ACFSCX_22750</name>
</gene>
<accession>A0ABW4LWR3</accession>
<evidence type="ECO:0000313" key="3">
    <source>
        <dbReference type="Proteomes" id="UP001597214"/>
    </source>
</evidence>
<comment type="caution">
    <text evidence="2">The sequence shown here is derived from an EMBL/GenBank/DDBJ whole genome shotgun (WGS) entry which is preliminary data.</text>
</comment>
<keyword evidence="2" id="KW-0131">Cell cycle</keyword>
<dbReference type="EMBL" id="JBHUEM010000054">
    <property type="protein sequence ID" value="MFD1739304.1"/>
    <property type="molecule type" value="Genomic_DNA"/>
</dbReference>
<feature type="domain" description="SHS2" evidence="1">
    <location>
        <begin position="7"/>
        <end position="204"/>
    </location>
</feature>